<evidence type="ECO:0000313" key="4">
    <source>
        <dbReference type="EMBL" id="SUO97290.1"/>
    </source>
</evidence>
<evidence type="ECO:0000256" key="3">
    <source>
        <dbReference type="SAM" id="SignalP"/>
    </source>
</evidence>
<evidence type="ECO:0000256" key="2">
    <source>
        <dbReference type="ARBA" id="ARBA00022729"/>
    </source>
</evidence>
<organism evidence="4 5">
    <name type="scientific">Suttonella ornithocola</name>
    <dbReference type="NCBI Taxonomy" id="279832"/>
    <lineage>
        <taxon>Bacteria</taxon>
        <taxon>Pseudomonadati</taxon>
        <taxon>Pseudomonadota</taxon>
        <taxon>Gammaproteobacteria</taxon>
        <taxon>Cardiobacteriales</taxon>
        <taxon>Cardiobacteriaceae</taxon>
        <taxon>Suttonella</taxon>
    </lineage>
</organism>
<dbReference type="InterPro" id="IPR007428">
    <property type="entry name" value="MlaA"/>
</dbReference>
<name>A0A380MXG9_9GAMM</name>
<dbReference type="RefSeq" id="WP_072577551.1">
    <property type="nucleotide sequence ID" value="NZ_LWHB01000201.1"/>
</dbReference>
<evidence type="ECO:0000256" key="1">
    <source>
        <dbReference type="ARBA" id="ARBA00010634"/>
    </source>
</evidence>
<proteinExistence type="inferred from homology"/>
<keyword evidence="2 3" id="KW-0732">Signal</keyword>
<dbReference type="EMBL" id="UHIC01000001">
    <property type="protein sequence ID" value="SUO97290.1"/>
    <property type="molecule type" value="Genomic_DNA"/>
</dbReference>
<feature type="chain" id="PRO_5016781142" evidence="3">
    <location>
        <begin position="26"/>
        <end position="249"/>
    </location>
</feature>
<dbReference type="GO" id="GO:0120010">
    <property type="term" value="P:intermembrane phospholipid transfer"/>
    <property type="evidence" value="ECO:0007669"/>
    <property type="project" value="TreeGrafter"/>
</dbReference>
<dbReference type="PROSITE" id="PS51257">
    <property type="entry name" value="PROKAR_LIPOPROTEIN"/>
    <property type="match status" value="1"/>
</dbReference>
<dbReference type="PANTHER" id="PTHR30035">
    <property type="entry name" value="LIPOPROTEIN VACJ-RELATED"/>
    <property type="match status" value="1"/>
</dbReference>
<keyword evidence="4" id="KW-0449">Lipoprotein</keyword>
<dbReference type="GO" id="GO:0016020">
    <property type="term" value="C:membrane"/>
    <property type="evidence" value="ECO:0007669"/>
    <property type="project" value="InterPro"/>
</dbReference>
<sequence>MKKANNFLILSAVIGLSACTSAIDAQGYTNDPWENMNRGIFAFNEGVDKVVFKPLAKGYTFIFPQPVRTGVSNFFGNLSDIGSLANAIFQLDGKNSAKIAARVINNTVYGLGGIFDVATPMGNTKIEKDFGSTLAHYGVKSGPFLMLPLLGPSTLRDGIGKIPDAYLSPITYVKDDTTRWSLVGLNAIQTRASLFPLEAKLEGTSTDKYATIRDNWLQHRWGQLGTPISADQQDDIDALFTPQPESKSH</sequence>
<dbReference type="Proteomes" id="UP000254601">
    <property type="component" value="Unassembled WGS sequence"/>
</dbReference>
<feature type="signal peptide" evidence="3">
    <location>
        <begin position="1"/>
        <end position="25"/>
    </location>
</feature>
<dbReference type="AlphaFoldDB" id="A0A380MXG9"/>
<dbReference type="PRINTS" id="PR01805">
    <property type="entry name" value="VACJLIPOPROT"/>
</dbReference>
<gene>
    <name evidence="4" type="primary">mlaA</name>
    <name evidence="4" type="ORF">NCTC13337_02346</name>
</gene>
<protein>
    <submittedName>
        <fullName evidence="4">Probable phospholipid-binding lipoprotein mlaA</fullName>
    </submittedName>
</protein>
<keyword evidence="5" id="KW-1185">Reference proteome</keyword>
<comment type="similarity">
    <text evidence="1">Belongs to the MlaA family.</text>
</comment>
<dbReference type="PANTHER" id="PTHR30035:SF3">
    <property type="entry name" value="INTERMEMBRANE PHOSPHOLIPID TRANSPORT SYSTEM LIPOPROTEIN MLAA"/>
    <property type="match status" value="1"/>
</dbReference>
<accession>A0A380MXG9</accession>
<dbReference type="OrthoDB" id="9785326at2"/>
<dbReference type="Pfam" id="PF04333">
    <property type="entry name" value="MlaA"/>
    <property type="match status" value="1"/>
</dbReference>
<reference evidence="4 5" key="1">
    <citation type="submission" date="2018-06" db="EMBL/GenBank/DDBJ databases">
        <authorList>
            <consortium name="Pathogen Informatics"/>
            <person name="Doyle S."/>
        </authorList>
    </citation>
    <scope>NUCLEOTIDE SEQUENCE [LARGE SCALE GENOMIC DNA]</scope>
    <source>
        <strain evidence="4 5">NCTC13337</strain>
    </source>
</reference>
<evidence type="ECO:0000313" key="5">
    <source>
        <dbReference type="Proteomes" id="UP000254601"/>
    </source>
</evidence>